<reference evidence="1 2" key="1">
    <citation type="submission" date="2018-10" db="EMBL/GenBank/DDBJ databases">
        <title>A high-quality apple genome assembly.</title>
        <authorList>
            <person name="Hu J."/>
        </authorList>
    </citation>
    <scope>NUCLEOTIDE SEQUENCE [LARGE SCALE GENOMIC DNA]</scope>
    <source>
        <strain evidence="2">cv. HFTH1</strain>
        <tissue evidence="1">Young leaf</tissue>
    </source>
</reference>
<organism evidence="1 2">
    <name type="scientific">Malus domestica</name>
    <name type="common">Apple</name>
    <name type="synonym">Pyrus malus</name>
    <dbReference type="NCBI Taxonomy" id="3750"/>
    <lineage>
        <taxon>Eukaryota</taxon>
        <taxon>Viridiplantae</taxon>
        <taxon>Streptophyta</taxon>
        <taxon>Embryophyta</taxon>
        <taxon>Tracheophyta</taxon>
        <taxon>Spermatophyta</taxon>
        <taxon>Magnoliopsida</taxon>
        <taxon>eudicotyledons</taxon>
        <taxon>Gunneridae</taxon>
        <taxon>Pentapetalae</taxon>
        <taxon>rosids</taxon>
        <taxon>fabids</taxon>
        <taxon>Rosales</taxon>
        <taxon>Rosaceae</taxon>
        <taxon>Amygdaloideae</taxon>
        <taxon>Maleae</taxon>
        <taxon>Malus</taxon>
    </lineage>
</organism>
<dbReference type="AlphaFoldDB" id="A0A498IST4"/>
<comment type="caution">
    <text evidence="1">The sequence shown here is derived from an EMBL/GenBank/DDBJ whole genome shotgun (WGS) entry which is preliminary data.</text>
</comment>
<name>A0A498IST4_MALDO</name>
<dbReference type="Proteomes" id="UP000290289">
    <property type="component" value="Chromosome 11"/>
</dbReference>
<evidence type="ECO:0000313" key="2">
    <source>
        <dbReference type="Proteomes" id="UP000290289"/>
    </source>
</evidence>
<proteinExistence type="predicted"/>
<evidence type="ECO:0000313" key="1">
    <source>
        <dbReference type="EMBL" id="RXH85157.1"/>
    </source>
</evidence>
<sequence length="73" mass="8086">MAETWHFNLGEPITVVELGEDEKVKLTCPVYSASKCVDYNISPDGALLKAVPRDAETLTTLLWDSNVYVLSLD</sequence>
<gene>
    <name evidence="1" type="ORF">DVH24_041925</name>
</gene>
<keyword evidence="2" id="KW-1185">Reference proteome</keyword>
<dbReference type="EMBL" id="RDQH01000337">
    <property type="protein sequence ID" value="RXH85157.1"/>
    <property type="molecule type" value="Genomic_DNA"/>
</dbReference>
<accession>A0A498IST4</accession>
<protein>
    <submittedName>
        <fullName evidence="1">Uncharacterized protein</fullName>
    </submittedName>
</protein>